<proteinExistence type="predicted"/>
<protein>
    <submittedName>
        <fullName evidence="1">Uncharacterized protein</fullName>
    </submittedName>
</protein>
<reference evidence="1 2" key="1">
    <citation type="journal article" date="2022" name="Allergy">
        <title>Genome assembly and annotation of Periplaneta americana reveal a comprehensive cockroach allergen profile.</title>
        <authorList>
            <person name="Wang L."/>
            <person name="Xiong Q."/>
            <person name="Saelim N."/>
            <person name="Wang L."/>
            <person name="Nong W."/>
            <person name="Wan A.T."/>
            <person name="Shi M."/>
            <person name="Liu X."/>
            <person name="Cao Q."/>
            <person name="Hui J.H.L."/>
            <person name="Sookrung N."/>
            <person name="Leung T.F."/>
            <person name="Tungtrongchitr A."/>
            <person name="Tsui S.K.W."/>
        </authorList>
    </citation>
    <scope>NUCLEOTIDE SEQUENCE [LARGE SCALE GENOMIC DNA]</scope>
    <source>
        <strain evidence="1">PWHHKU_190912</strain>
    </source>
</reference>
<keyword evidence="2" id="KW-1185">Reference proteome</keyword>
<name>A0ABQ8TVC1_PERAM</name>
<gene>
    <name evidence="1" type="ORF">ANN_02052</name>
</gene>
<dbReference type="EMBL" id="JAJSOF020000001">
    <property type="protein sequence ID" value="KAJ4450624.1"/>
    <property type="molecule type" value="Genomic_DNA"/>
</dbReference>
<evidence type="ECO:0000313" key="2">
    <source>
        <dbReference type="Proteomes" id="UP001148838"/>
    </source>
</evidence>
<evidence type="ECO:0000313" key="1">
    <source>
        <dbReference type="EMBL" id="KAJ4450624.1"/>
    </source>
</evidence>
<dbReference type="Proteomes" id="UP001148838">
    <property type="component" value="Unassembled WGS sequence"/>
</dbReference>
<comment type="caution">
    <text evidence="1">The sequence shown here is derived from an EMBL/GenBank/DDBJ whole genome shotgun (WGS) entry which is preliminary data.</text>
</comment>
<organism evidence="1 2">
    <name type="scientific">Periplaneta americana</name>
    <name type="common">American cockroach</name>
    <name type="synonym">Blatta americana</name>
    <dbReference type="NCBI Taxonomy" id="6978"/>
    <lineage>
        <taxon>Eukaryota</taxon>
        <taxon>Metazoa</taxon>
        <taxon>Ecdysozoa</taxon>
        <taxon>Arthropoda</taxon>
        <taxon>Hexapoda</taxon>
        <taxon>Insecta</taxon>
        <taxon>Pterygota</taxon>
        <taxon>Neoptera</taxon>
        <taxon>Polyneoptera</taxon>
        <taxon>Dictyoptera</taxon>
        <taxon>Blattodea</taxon>
        <taxon>Blattoidea</taxon>
        <taxon>Blattidae</taxon>
        <taxon>Blattinae</taxon>
        <taxon>Periplaneta</taxon>
    </lineage>
</organism>
<accession>A0ABQ8TVC1</accession>
<sequence length="112" mass="13676">MLMHVGNRVRNINIRNELQQAPVVEQIGRKELNWFGHLVTMGDERKVKEVFESRVEDKRRRGRPRIEWEQYVNDVVRGRGKEIREIRRRLALNRERYKKWVKDPTLQGTRDR</sequence>